<evidence type="ECO:0000256" key="1">
    <source>
        <dbReference type="SAM" id="Phobius"/>
    </source>
</evidence>
<feature type="transmembrane region" description="Helical" evidence="1">
    <location>
        <begin position="7"/>
        <end position="24"/>
    </location>
</feature>
<accession>A0A9X2CTU1</accession>
<dbReference type="Proteomes" id="UP001139150">
    <property type="component" value="Unassembled WGS sequence"/>
</dbReference>
<keyword evidence="3" id="KW-1185">Reference proteome</keyword>
<keyword evidence="1" id="KW-0812">Transmembrane</keyword>
<reference evidence="2" key="1">
    <citation type="submission" date="2022-02" db="EMBL/GenBank/DDBJ databases">
        <title>Halalkalibacter sp. nov. isolated from Lonar Lake, India.</title>
        <authorList>
            <person name="Joshi A."/>
            <person name="Thite S."/>
            <person name="Lodha T."/>
        </authorList>
    </citation>
    <scope>NUCLEOTIDE SEQUENCE</scope>
    <source>
        <strain evidence="2">MEB205</strain>
    </source>
</reference>
<dbReference type="RefSeq" id="WP_250097086.1">
    <property type="nucleotide sequence ID" value="NZ_JAKRYL010000013.1"/>
</dbReference>
<protein>
    <submittedName>
        <fullName evidence="2">Uncharacterized protein</fullName>
    </submittedName>
</protein>
<gene>
    <name evidence="2" type="ORF">MF646_13790</name>
</gene>
<proteinExistence type="predicted"/>
<sequence length="54" mass="5918">MHRKKAVIGIIIFAIVTILSFFLLQNVFQLGEGVSVIAALLLGGIVEFLYQKKG</sequence>
<comment type="caution">
    <text evidence="2">The sequence shown here is derived from an EMBL/GenBank/DDBJ whole genome shotgun (WGS) entry which is preliminary data.</text>
</comment>
<organism evidence="2 3">
    <name type="scientific">Halalkalibacter alkaliphilus</name>
    <dbReference type="NCBI Taxonomy" id="2917993"/>
    <lineage>
        <taxon>Bacteria</taxon>
        <taxon>Bacillati</taxon>
        <taxon>Bacillota</taxon>
        <taxon>Bacilli</taxon>
        <taxon>Bacillales</taxon>
        <taxon>Bacillaceae</taxon>
        <taxon>Halalkalibacter</taxon>
    </lineage>
</organism>
<name>A0A9X2CTU1_9BACI</name>
<keyword evidence="1" id="KW-0472">Membrane</keyword>
<dbReference type="EMBL" id="JAKRYL010000013">
    <property type="protein sequence ID" value="MCL7748196.1"/>
    <property type="molecule type" value="Genomic_DNA"/>
</dbReference>
<evidence type="ECO:0000313" key="2">
    <source>
        <dbReference type="EMBL" id="MCL7748196.1"/>
    </source>
</evidence>
<evidence type="ECO:0000313" key="3">
    <source>
        <dbReference type="Proteomes" id="UP001139150"/>
    </source>
</evidence>
<keyword evidence="1" id="KW-1133">Transmembrane helix</keyword>
<dbReference type="AlphaFoldDB" id="A0A9X2CTU1"/>
<feature type="transmembrane region" description="Helical" evidence="1">
    <location>
        <begin position="30"/>
        <end position="50"/>
    </location>
</feature>